<gene>
    <name evidence="2" type="ORF">Pla52n_55680</name>
</gene>
<dbReference type="Proteomes" id="UP000320176">
    <property type="component" value="Unassembled WGS sequence"/>
</dbReference>
<name>A0A5C6A2Z8_9BACT</name>
<accession>A0A5C6A2Z8</accession>
<reference evidence="2 3" key="1">
    <citation type="submission" date="2019-02" db="EMBL/GenBank/DDBJ databases">
        <title>Deep-cultivation of Planctomycetes and their phenomic and genomic characterization uncovers novel biology.</title>
        <authorList>
            <person name="Wiegand S."/>
            <person name="Jogler M."/>
            <person name="Boedeker C."/>
            <person name="Pinto D."/>
            <person name="Vollmers J."/>
            <person name="Rivas-Marin E."/>
            <person name="Kohn T."/>
            <person name="Peeters S.H."/>
            <person name="Heuer A."/>
            <person name="Rast P."/>
            <person name="Oberbeckmann S."/>
            <person name="Bunk B."/>
            <person name="Jeske O."/>
            <person name="Meyerdierks A."/>
            <person name="Storesund J.E."/>
            <person name="Kallscheuer N."/>
            <person name="Luecker S."/>
            <person name="Lage O.M."/>
            <person name="Pohl T."/>
            <person name="Merkel B.J."/>
            <person name="Hornburger P."/>
            <person name="Mueller R.-W."/>
            <person name="Bruemmer F."/>
            <person name="Labrenz M."/>
            <person name="Spormann A.M."/>
            <person name="Op Den Camp H."/>
            <person name="Overmann J."/>
            <person name="Amann R."/>
            <person name="Jetten M.S.M."/>
            <person name="Mascher T."/>
            <person name="Medema M.H."/>
            <person name="Devos D.P."/>
            <person name="Kaster A.-K."/>
            <person name="Ovreas L."/>
            <person name="Rohde M."/>
            <person name="Galperin M.Y."/>
            <person name="Jogler C."/>
        </authorList>
    </citation>
    <scope>NUCLEOTIDE SEQUENCE [LARGE SCALE GENOMIC DNA]</scope>
    <source>
        <strain evidence="2 3">Pla52n</strain>
    </source>
</reference>
<feature type="region of interest" description="Disordered" evidence="1">
    <location>
        <begin position="27"/>
        <end position="48"/>
    </location>
</feature>
<dbReference type="EMBL" id="SJPN01000008">
    <property type="protein sequence ID" value="TWT93740.1"/>
    <property type="molecule type" value="Genomic_DNA"/>
</dbReference>
<evidence type="ECO:0008006" key="4">
    <source>
        <dbReference type="Google" id="ProtNLM"/>
    </source>
</evidence>
<keyword evidence="3" id="KW-1185">Reference proteome</keyword>
<evidence type="ECO:0000256" key="1">
    <source>
        <dbReference type="SAM" id="MobiDB-lite"/>
    </source>
</evidence>
<comment type="caution">
    <text evidence="2">The sequence shown here is derived from an EMBL/GenBank/DDBJ whole genome shotgun (WGS) entry which is preliminary data.</text>
</comment>
<protein>
    <recommendedName>
        <fullName evidence="4">Nickel uptake substrate-specific transmembrane region</fullName>
    </recommendedName>
</protein>
<proteinExistence type="predicted"/>
<sequence length="719" mass="79283">MHITISGVRLYLGMLLVTLILLSSSDTSTASDIPPLNSSVIPGKDSPTVESTEEWIRGDGENLEIRLRGVVLLPSGEPAVSATVTAMLTKNLPETIPVTMTGSQFEVWLPAHRDDWYGVSLMAVSDDKSQRNGMLINRFAVREAAIEGKIITLQHCNRTVTLEVIHNDVPVAGTHVKVVLESGYQLTSLSDQQGKARFDLLPSEKLSAITAWTDDRRIGGYQFSRGPVRDPAADAHVVQLHHCRRQAFHVVDGDGEPLAGVSMQLQIATPPPHYNYLGTLEQSTMVTDDRGVAFFDWFPDWQEVHCYVDIDDARWVQDGKSRWEDDLFVTQVKPRTARKRMSGTIARAMGSKAGFLVQLRSFQGEQERRSDVAAAVTDQDGRFYAEVLPGKTYCVCVNDAAFVSEMIDVIPIRDDGALGDAVNLKFLKASPVTIQVTAGESKRPIADQLLYLRQSHVFTWLENDETKNGIGSRDSWATTDEDGKAIALVEPGKKLEVSIHTPAWSVEEKIDVVQGQPSLLHIHREFDEPRTVLGIVVKGDNKEFDFSSVSVLAGSVDGKVQGTEKVSPRDNGVFSFTTMGSRVGAIAVTDDGKLGGIVTADNPRRLLRLTMKPTIDFRGRLVTAENQPASNRSVLAVVSVEVAQERDQDPLMPLSTRFEWKRFSVTTDDQGYYQLQGLPIGAEVNLSTSKPQQNKPHWLGSVTVTEKSQQETLVRTVPE</sequence>
<dbReference type="AlphaFoldDB" id="A0A5C6A2Z8"/>
<evidence type="ECO:0000313" key="3">
    <source>
        <dbReference type="Proteomes" id="UP000320176"/>
    </source>
</evidence>
<organism evidence="2 3">
    <name type="scientific">Stieleria varia</name>
    <dbReference type="NCBI Taxonomy" id="2528005"/>
    <lineage>
        <taxon>Bacteria</taxon>
        <taxon>Pseudomonadati</taxon>
        <taxon>Planctomycetota</taxon>
        <taxon>Planctomycetia</taxon>
        <taxon>Pirellulales</taxon>
        <taxon>Pirellulaceae</taxon>
        <taxon>Stieleria</taxon>
    </lineage>
</organism>
<dbReference type="OrthoDB" id="232400at2"/>
<evidence type="ECO:0000313" key="2">
    <source>
        <dbReference type="EMBL" id="TWT93740.1"/>
    </source>
</evidence>
<dbReference type="RefSeq" id="WP_146522582.1">
    <property type="nucleotide sequence ID" value="NZ_CP151726.1"/>
</dbReference>